<name>A0ABU1LD38_9FLAO</name>
<feature type="chain" id="PRO_5046471125" evidence="1">
    <location>
        <begin position="20"/>
        <end position="202"/>
    </location>
</feature>
<comment type="caution">
    <text evidence="2">The sequence shown here is derived from an EMBL/GenBank/DDBJ whole genome shotgun (WGS) entry which is preliminary data.</text>
</comment>
<accession>A0ABU1LD38</accession>
<dbReference type="EMBL" id="JAVDQS010000003">
    <property type="protein sequence ID" value="MDR6404643.1"/>
    <property type="molecule type" value="Genomic_DNA"/>
</dbReference>
<dbReference type="Proteomes" id="UP001184853">
    <property type="component" value="Unassembled WGS sequence"/>
</dbReference>
<gene>
    <name evidence="2" type="ORF">J2781_001563</name>
</gene>
<keyword evidence="3" id="KW-1185">Reference proteome</keyword>
<keyword evidence="1" id="KW-0732">Signal</keyword>
<proteinExistence type="predicted"/>
<protein>
    <submittedName>
        <fullName evidence="2">Uncharacterized protein</fullName>
    </submittedName>
</protein>
<evidence type="ECO:0000313" key="3">
    <source>
        <dbReference type="Proteomes" id="UP001184853"/>
    </source>
</evidence>
<evidence type="ECO:0000256" key="1">
    <source>
        <dbReference type="SAM" id="SignalP"/>
    </source>
</evidence>
<reference evidence="2 3" key="1">
    <citation type="submission" date="2023-07" db="EMBL/GenBank/DDBJ databases">
        <title>Sorghum-associated microbial communities from plants grown in Nebraska, USA.</title>
        <authorList>
            <person name="Schachtman D."/>
        </authorList>
    </citation>
    <scope>NUCLEOTIDE SEQUENCE [LARGE SCALE GENOMIC DNA]</scope>
    <source>
        <strain evidence="2 3">DS1709</strain>
    </source>
</reference>
<evidence type="ECO:0000313" key="2">
    <source>
        <dbReference type="EMBL" id="MDR6404643.1"/>
    </source>
</evidence>
<organism evidence="2 3">
    <name type="scientific">Chryseobacterium geocarposphaerae</name>
    <dbReference type="NCBI Taxonomy" id="1416776"/>
    <lineage>
        <taxon>Bacteria</taxon>
        <taxon>Pseudomonadati</taxon>
        <taxon>Bacteroidota</taxon>
        <taxon>Flavobacteriia</taxon>
        <taxon>Flavobacteriales</taxon>
        <taxon>Weeksellaceae</taxon>
        <taxon>Chryseobacterium group</taxon>
        <taxon>Chryseobacterium</taxon>
    </lineage>
</organism>
<sequence>MTKKLFPSLFLLVGSFAFAQVGFNTNNPNATLDIVGNPSDTSKFDGIIGPRISGDQLRTKTYTASQTGALVFVTAADSAPAGQTLEVTTPGYYYFNGNPSVNRWIKVVVSADQKIRTLASGSVAGDDYTVLVGGNIALPAANISNLGKVYNLINDTNGNVTISGTFRMNGGNFSNYGLNNNDLGRGVVVQSTGSAWAVISRY</sequence>
<feature type="signal peptide" evidence="1">
    <location>
        <begin position="1"/>
        <end position="19"/>
    </location>
</feature>
<dbReference type="RefSeq" id="WP_115980026.1">
    <property type="nucleotide sequence ID" value="NZ_JAVDQS010000003.1"/>
</dbReference>